<dbReference type="GO" id="GO:0005737">
    <property type="term" value="C:cytoplasm"/>
    <property type="evidence" value="ECO:0007669"/>
    <property type="project" value="UniProtKB-SubCell"/>
</dbReference>
<dbReference type="GO" id="GO:0006364">
    <property type="term" value="P:rRNA processing"/>
    <property type="evidence" value="ECO:0007669"/>
    <property type="project" value="UniProtKB-KW"/>
</dbReference>
<dbReference type="PANTHER" id="PTHR11207">
    <property type="entry name" value="RIBONUCLEASE III"/>
    <property type="match status" value="1"/>
</dbReference>
<keyword evidence="12" id="KW-0255">Endonuclease</keyword>
<comment type="catalytic activity">
    <reaction evidence="1">
        <text>Endonucleolytic cleavage to 5'-phosphomonoester.</text>
        <dbReference type="EC" id="3.1.26.3"/>
    </reaction>
</comment>
<dbReference type="GO" id="GO:0046872">
    <property type="term" value="F:metal ion binding"/>
    <property type="evidence" value="ECO:0007669"/>
    <property type="project" value="UniProtKB-KW"/>
</dbReference>
<evidence type="ECO:0000256" key="1">
    <source>
        <dbReference type="ARBA" id="ARBA00000109"/>
    </source>
</evidence>
<dbReference type="NCBIfam" id="TIGR02191">
    <property type="entry name" value="RNaseIII"/>
    <property type="match status" value="1"/>
</dbReference>
<dbReference type="GO" id="GO:0008033">
    <property type="term" value="P:tRNA processing"/>
    <property type="evidence" value="ECO:0007669"/>
    <property type="project" value="UniProtKB-KW"/>
</dbReference>
<feature type="domain" description="DRBM" evidence="16">
    <location>
        <begin position="153"/>
        <end position="223"/>
    </location>
</feature>
<evidence type="ECO:0000256" key="4">
    <source>
        <dbReference type="ARBA" id="ARBA00011738"/>
    </source>
</evidence>
<evidence type="ECO:0000256" key="11">
    <source>
        <dbReference type="ARBA" id="ARBA00022723"/>
    </source>
</evidence>
<evidence type="ECO:0000256" key="6">
    <source>
        <dbReference type="ARBA" id="ARBA00022490"/>
    </source>
</evidence>
<dbReference type="PANTHER" id="PTHR11207:SF0">
    <property type="entry name" value="RIBONUCLEASE 3"/>
    <property type="match status" value="1"/>
</dbReference>
<evidence type="ECO:0000256" key="9">
    <source>
        <dbReference type="ARBA" id="ARBA00022694"/>
    </source>
</evidence>
<proteinExistence type="inferred from homology"/>
<dbReference type="PROSITE" id="PS00517">
    <property type="entry name" value="RNASE_3_1"/>
    <property type="match status" value="1"/>
</dbReference>
<dbReference type="CDD" id="cd10845">
    <property type="entry name" value="DSRM_RNAse_III_family"/>
    <property type="match status" value="1"/>
</dbReference>
<dbReference type="GO" id="GO:0042802">
    <property type="term" value="F:identical protein binding"/>
    <property type="evidence" value="ECO:0007669"/>
    <property type="project" value="UniProtKB-ARBA"/>
</dbReference>
<evidence type="ECO:0000256" key="5">
    <source>
        <dbReference type="ARBA" id="ARBA00012177"/>
    </source>
</evidence>
<evidence type="ECO:0000256" key="2">
    <source>
        <dbReference type="ARBA" id="ARBA00004496"/>
    </source>
</evidence>
<protein>
    <recommendedName>
        <fullName evidence="5">ribonuclease III</fullName>
        <ecNumber evidence="5">3.1.26.3</ecNumber>
    </recommendedName>
</protein>
<keyword evidence="13 18" id="KW-0378">Hydrolase</keyword>
<accession>A0A3B1BBL4</accession>
<dbReference type="PROSITE" id="PS50137">
    <property type="entry name" value="DS_RBD"/>
    <property type="match status" value="1"/>
</dbReference>
<dbReference type="EC" id="3.1.26.3" evidence="5"/>
<evidence type="ECO:0000256" key="7">
    <source>
        <dbReference type="ARBA" id="ARBA00022552"/>
    </source>
</evidence>
<gene>
    <name evidence="18" type="ORF">MNBD_GAMMA25-2374</name>
</gene>
<evidence type="ECO:0000256" key="15">
    <source>
        <dbReference type="ARBA" id="ARBA00022884"/>
    </source>
</evidence>
<keyword evidence="10" id="KW-0540">Nuclease</keyword>
<dbReference type="InterPro" id="IPR011907">
    <property type="entry name" value="RNase_III"/>
</dbReference>
<reference evidence="18" key="1">
    <citation type="submission" date="2018-06" db="EMBL/GenBank/DDBJ databases">
        <authorList>
            <person name="Zhirakovskaya E."/>
        </authorList>
    </citation>
    <scope>NUCLEOTIDE SEQUENCE</scope>
</reference>
<dbReference type="GO" id="GO:0004525">
    <property type="term" value="F:ribonuclease III activity"/>
    <property type="evidence" value="ECO:0007669"/>
    <property type="project" value="UniProtKB-EC"/>
</dbReference>
<evidence type="ECO:0000259" key="17">
    <source>
        <dbReference type="PROSITE" id="PS50142"/>
    </source>
</evidence>
<organism evidence="18">
    <name type="scientific">hydrothermal vent metagenome</name>
    <dbReference type="NCBI Taxonomy" id="652676"/>
    <lineage>
        <taxon>unclassified sequences</taxon>
        <taxon>metagenomes</taxon>
        <taxon>ecological metagenomes</taxon>
    </lineage>
</organism>
<dbReference type="Gene3D" id="3.30.160.20">
    <property type="match status" value="1"/>
</dbReference>
<dbReference type="Pfam" id="PF14622">
    <property type="entry name" value="Ribonucleas_3_3"/>
    <property type="match status" value="1"/>
</dbReference>
<feature type="domain" description="RNase III" evidence="17">
    <location>
        <begin position="4"/>
        <end position="126"/>
    </location>
</feature>
<sequence>MSDLARLQRKLSYEFKQTELLETALTHRSASSKNNERLEFLGDSVLGQIISIELYLRFPQAREGVLSRLRASLVKGETLAEISIELELGDYLKLGSGELKSGGFRRKSILADALEAVIGAVYLDSDRQSTHDFVLQFFLKRLEKCDPDSILKDPKTRLQEYLQSRGEALPEYEVIAIDGEAHAQTFTIACHISKQNKPIQASASSRRKAEQATAEQALKQLIHE</sequence>
<dbReference type="SUPFAM" id="SSF54768">
    <property type="entry name" value="dsRNA-binding domain-like"/>
    <property type="match status" value="1"/>
</dbReference>
<keyword evidence="14" id="KW-0460">Magnesium</keyword>
<evidence type="ECO:0000256" key="3">
    <source>
        <dbReference type="ARBA" id="ARBA00010183"/>
    </source>
</evidence>
<dbReference type="PROSITE" id="PS50142">
    <property type="entry name" value="RNASE_3_2"/>
    <property type="match status" value="1"/>
</dbReference>
<dbReference type="FunFam" id="1.10.1520.10:FF:000001">
    <property type="entry name" value="Ribonuclease 3"/>
    <property type="match status" value="1"/>
</dbReference>
<comment type="subcellular location">
    <subcellularLocation>
        <location evidence="2">Cytoplasm</location>
    </subcellularLocation>
</comment>
<evidence type="ECO:0000256" key="14">
    <source>
        <dbReference type="ARBA" id="ARBA00022842"/>
    </source>
</evidence>
<comment type="subunit">
    <text evidence="4">Homodimer.</text>
</comment>
<dbReference type="SMART" id="SM00535">
    <property type="entry name" value="RIBOc"/>
    <property type="match status" value="1"/>
</dbReference>
<dbReference type="Pfam" id="PF00035">
    <property type="entry name" value="dsrm"/>
    <property type="match status" value="1"/>
</dbReference>
<keyword evidence="8" id="KW-0507">mRNA processing</keyword>
<dbReference type="SMART" id="SM00358">
    <property type="entry name" value="DSRM"/>
    <property type="match status" value="1"/>
</dbReference>
<evidence type="ECO:0000256" key="13">
    <source>
        <dbReference type="ARBA" id="ARBA00022801"/>
    </source>
</evidence>
<dbReference type="GO" id="GO:0006397">
    <property type="term" value="P:mRNA processing"/>
    <property type="evidence" value="ECO:0007669"/>
    <property type="project" value="UniProtKB-KW"/>
</dbReference>
<dbReference type="GO" id="GO:0010468">
    <property type="term" value="P:regulation of gene expression"/>
    <property type="evidence" value="ECO:0007669"/>
    <property type="project" value="TreeGrafter"/>
</dbReference>
<keyword evidence="15" id="KW-0694">RNA-binding</keyword>
<dbReference type="InterPro" id="IPR014720">
    <property type="entry name" value="dsRBD_dom"/>
</dbReference>
<comment type="similarity">
    <text evidence="3">Belongs to the ribonuclease III family.</text>
</comment>
<evidence type="ECO:0000256" key="10">
    <source>
        <dbReference type="ARBA" id="ARBA00022722"/>
    </source>
</evidence>
<dbReference type="GO" id="GO:0003725">
    <property type="term" value="F:double-stranded RNA binding"/>
    <property type="evidence" value="ECO:0007669"/>
    <property type="project" value="TreeGrafter"/>
</dbReference>
<dbReference type="EMBL" id="UOFY01000034">
    <property type="protein sequence ID" value="VAX09314.1"/>
    <property type="molecule type" value="Genomic_DNA"/>
</dbReference>
<keyword evidence="7" id="KW-0698">rRNA processing</keyword>
<keyword evidence="11" id="KW-0479">Metal-binding</keyword>
<dbReference type="AlphaFoldDB" id="A0A3B1BBL4"/>
<dbReference type="InterPro" id="IPR000999">
    <property type="entry name" value="RNase_III_dom"/>
</dbReference>
<evidence type="ECO:0000313" key="18">
    <source>
        <dbReference type="EMBL" id="VAX09314.1"/>
    </source>
</evidence>
<evidence type="ECO:0000256" key="12">
    <source>
        <dbReference type="ARBA" id="ARBA00022759"/>
    </source>
</evidence>
<dbReference type="SUPFAM" id="SSF69065">
    <property type="entry name" value="RNase III domain-like"/>
    <property type="match status" value="1"/>
</dbReference>
<dbReference type="FunFam" id="3.30.160.20:FF:000003">
    <property type="entry name" value="Ribonuclease 3"/>
    <property type="match status" value="1"/>
</dbReference>
<dbReference type="HAMAP" id="MF_00104">
    <property type="entry name" value="RNase_III"/>
    <property type="match status" value="1"/>
</dbReference>
<keyword evidence="9" id="KW-0819">tRNA processing</keyword>
<evidence type="ECO:0000259" key="16">
    <source>
        <dbReference type="PROSITE" id="PS50137"/>
    </source>
</evidence>
<name>A0A3B1BBL4_9ZZZZ</name>
<dbReference type="InterPro" id="IPR036389">
    <property type="entry name" value="RNase_III_sf"/>
</dbReference>
<keyword evidence="6" id="KW-0963">Cytoplasm</keyword>
<evidence type="ECO:0000256" key="8">
    <source>
        <dbReference type="ARBA" id="ARBA00022664"/>
    </source>
</evidence>
<dbReference type="Gene3D" id="1.10.1520.10">
    <property type="entry name" value="Ribonuclease III domain"/>
    <property type="match status" value="1"/>
</dbReference>
<dbReference type="CDD" id="cd00593">
    <property type="entry name" value="RIBOc"/>
    <property type="match status" value="1"/>
</dbReference>